<name>A0AA41S029_PAPNU</name>
<feature type="compositionally biased region" description="Polar residues" evidence="1">
    <location>
        <begin position="1"/>
        <end position="10"/>
    </location>
</feature>
<evidence type="ECO:0000313" key="2">
    <source>
        <dbReference type="EMBL" id="MCL7027507.1"/>
    </source>
</evidence>
<gene>
    <name evidence="2" type="ORF">MKW94_020837</name>
</gene>
<feature type="region of interest" description="Disordered" evidence="1">
    <location>
        <begin position="81"/>
        <end position="109"/>
    </location>
</feature>
<dbReference type="AlphaFoldDB" id="A0AA41S029"/>
<reference evidence="2" key="1">
    <citation type="submission" date="2022-03" db="EMBL/GenBank/DDBJ databases">
        <title>A functionally conserved STORR gene fusion in Papaver species that diverged 16.8 million years ago.</title>
        <authorList>
            <person name="Catania T."/>
        </authorList>
    </citation>
    <scope>NUCLEOTIDE SEQUENCE</scope>
    <source>
        <strain evidence="2">S-191538</strain>
    </source>
</reference>
<comment type="caution">
    <text evidence="2">The sequence shown here is derived from an EMBL/GenBank/DDBJ whole genome shotgun (WGS) entry which is preliminary data.</text>
</comment>
<feature type="region of interest" description="Disordered" evidence="1">
    <location>
        <begin position="170"/>
        <end position="215"/>
    </location>
</feature>
<evidence type="ECO:0000256" key="1">
    <source>
        <dbReference type="SAM" id="MobiDB-lite"/>
    </source>
</evidence>
<sequence>MPNIRQSPGSLLQPPPVQEGTKDHKLASFPPLSGQMSLVQNKMHPGMMTGVQEGHLPSVPQNVLVNNQPSSGPFPQLSMQPRFSHPQQTQPGQHLPQTTMSMQPGVSNVPSMRPFSGLSIRPQTQVLETSTALSQQIQQPPLHLRSTGPANLSHNTYQNAIVQDLFLPRPPLSQQNFQPSSSNSMMRPSAPESVNKNSTYSNTSSGLLEQKRRMI</sequence>
<evidence type="ECO:0000313" key="3">
    <source>
        <dbReference type="Proteomes" id="UP001177140"/>
    </source>
</evidence>
<feature type="compositionally biased region" description="Polar residues" evidence="1">
    <location>
        <begin position="192"/>
        <end position="207"/>
    </location>
</feature>
<dbReference type="Proteomes" id="UP001177140">
    <property type="component" value="Unassembled WGS sequence"/>
</dbReference>
<protein>
    <submittedName>
        <fullName evidence="2">Uncharacterized protein</fullName>
    </submittedName>
</protein>
<proteinExistence type="predicted"/>
<organism evidence="2 3">
    <name type="scientific">Papaver nudicaule</name>
    <name type="common">Iceland poppy</name>
    <dbReference type="NCBI Taxonomy" id="74823"/>
    <lineage>
        <taxon>Eukaryota</taxon>
        <taxon>Viridiplantae</taxon>
        <taxon>Streptophyta</taxon>
        <taxon>Embryophyta</taxon>
        <taxon>Tracheophyta</taxon>
        <taxon>Spermatophyta</taxon>
        <taxon>Magnoliopsida</taxon>
        <taxon>Ranunculales</taxon>
        <taxon>Papaveraceae</taxon>
        <taxon>Papaveroideae</taxon>
        <taxon>Papaver</taxon>
    </lineage>
</organism>
<keyword evidence="3" id="KW-1185">Reference proteome</keyword>
<dbReference type="EMBL" id="JAJJMA010068941">
    <property type="protein sequence ID" value="MCL7027507.1"/>
    <property type="molecule type" value="Genomic_DNA"/>
</dbReference>
<accession>A0AA41S029</accession>
<feature type="region of interest" description="Disordered" evidence="1">
    <location>
        <begin position="1"/>
        <end position="32"/>
    </location>
</feature>
<feature type="compositionally biased region" description="Low complexity" evidence="1">
    <location>
        <begin position="172"/>
        <end position="184"/>
    </location>
</feature>